<evidence type="ECO:0000313" key="1">
    <source>
        <dbReference type="EMBL" id="MDT0687182.1"/>
    </source>
</evidence>
<protein>
    <submittedName>
        <fullName evidence="1">Uncharacterized protein</fullName>
    </submittedName>
</protein>
<sequence>MEIPKRNFRRQREITAVLAVSNKQISPIDLSHSNIISAFDEDGVMVHQQEGLDVDNEEIVAAINLEVSN</sequence>
<keyword evidence="2" id="KW-1185">Reference proteome</keyword>
<comment type="caution">
    <text evidence="1">The sequence shown here is derived from an EMBL/GenBank/DDBJ whole genome shotgun (WGS) entry which is preliminary data.</text>
</comment>
<dbReference type="Proteomes" id="UP001253848">
    <property type="component" value="Unassembled WGS sequence"/>
</dbReference>
<reference evidence="1 2" key="1">
    <citation type="submission" date="2023-09" db="EMBL/GenBank/DDBJ databases">
        <authorList>
            <person name="Rey-Velasco X."/>
        </authorList>
    </citation>
    <scope>NUCLEOTIDE SEQUENCE [LARGE SCALE GENOMIC DNA]</scope>
    <source>
        <strain evidence="1 2">F225</strain>
    </source>
</reference>
<organism evidence="1 2">
    <name type="scientific">Autumnicola psychrophila</name>
    <dbReference type="NCBI Taxonomy" id="3075592"/>
    <lineage>
        <taxon>Bacteria</taxon>
        <taxon>Pseudomonadati</taxon>
        <taxon>Bacteroidota</taxon>
        <taxon>Flavobacteriia</taxon>
        <taxon>Flavobacteriales</taxon>
        <taxon>Flavobacteriaceae</taxon>
        <taxon>Autumnicola</taxon>
    </lineage>
</organism>
<gene>
    <name evidence="1" type="ORF">RM541_12485</name>
</gene>
<dbReference type="EMBL" id="JAVRHN010000009">
    <property type="protein sequence ID" value="MDT0687182.1"/>
    <property type="molecule type" value="Genomic_DNA"/>
</dbReference>
<evidence type="ECO:0000313" key="2">
    <source>
        <dbReference type="Proteomes" id="UP001253848"/>
    </source>
</evidence>
<accession>A0ABU3DTZ5</accession>
<name>A0ABU3DTZ5_9FLAO</name>
<proteinExistence type="predicted"/>
<dbReference type="RefSeq" id="WP_311500479.1">
    <property type="nucleotide sequence ID" value="NZ_JAVRHN010000009.1"/>
</dbReference>